<dbReference type="Proteomes" id="UP000294588">
    <property type="component" value="Unassembled WGS sequence"/>
</dbReference>
<protein>
    <submittedName>
        <fullName evidence="1">T9SS type A sorting domain-containing protein</fullName>
    </submittedName>
</protein>
<gene>
    <name evidence="1" type="ORF">E0946_01260</name>
</gene>
<accession>A0AC61QLB5</accession>
<evidence type="ECO:0000313" key="1">
    <source>
        <dbReference type="EMBL" id="TDF74739.1"/>
    </source>
</evidence>
<comment type="caution">
    <text evidence="1">The sequence shown here is derived from an EMBL/GenBank/DDBJ whole genome shotgun (WGS) entry which is preliminary data.</text>
</comment>
<keyword evidence="2" id="KW-1185">Reference proteome</keyword>
<name>A0AC61QLB5_9BACT</name>
<reference evidence="1" key="1">
    <citation type="submission" date="2019-03" db="EMBL/GenBank/DDBJ databases">
        <title>Candidatus Syntrophosphaera thermopropionivorans: a novel player in syntrophic propionate oxidation during anaerobic digestion.</title>
        <authorList>
            <person name="Dyksma S."/>
        </authorList>
    </citation>
    <scope>NUCLEOTIDE SEQUENCE</scope>
    <source>
        <strain evidence="1">W5</strain>
    </source>
</reference>
<proteinExistence type="predicted"/>
<sequence>MKHNLLFLLLLIPGLILIPLNATDVSGNQSGTWTIANSPYNIIGDVTVPNNSSLSIEPGVQIYAMGNFYLTVQGTLSAIGTVTDTIRFKSGQNDPNALWKGIRLENETQTSYISYCYLEKAEYGVNSVNSPVQITHSRFSYNQKAMQIFAIGASNPANVLVSENIIERSIQNGIMVVQNSDLVIENNEIRYNGTGSQYMAAIQLSNQSSNGSNSPLIQNNHIHHNFKQGITAWDLVAVNAIQPQILNNIIENNLTGIYLLNSSGYIADNIIRNNFIPGDANSGAGVMVTGATSEPYFERNQIYGNFTGFYLGQNAKPCLGNLSIYHSWAQGENAIYNNIDESNTLHSVYTYSYTDPSIVIYAENNYWGTTDPAEIAAGILDHMDNPSLPTVDFEPFLLVYNTTTVTGQITYNGNFNLINHRLQMIGVDSGEILAEEFINPQYPFSHTSLLTEPFYVVVLADVAGIDQTFYGTPGGVLQPQTFNPSPNQTINVGSIEISEIPPTIYQTIGTPMMIGTHNCYPLYHRFFVYHWDYINWLYEAGDYLYLARHERYNPEGNIIFNLPEGTVWDKVHNLNPGNNWTRTEIIDENGTQLQSNFQFRFVTEIDGIVDKFPPRDYFYFIIIQKDVSTQAILSVKLLLTESNITRLYTYNEEGYAKRVDDISTNAETPYLQEGNWWEFDPIDPIYQPQWLCYDLDAYIVQNLILYWQPPMADGIHQWTSYRIYDSYNQITPQLIAEVPFSQTFWQRNITYTDHYILTVCAFDGNTESLPTNYVIVNPTAYNDPMATPPVLSIHPNPACFSVNQQVEIAIKSDVNLKGKINIYNIRGQVVKTIPLDNKGDFSYHWNGKDNKGIQCSSGIYFVTVKIPGVPLLQKKLVLMK</sequence>
<evidence type="ECO:0000313" key="2">
    <source>
        <dbReference type="Proteomes" id="UP000294588"/>
    </source>
</evidence>
<dbReference type="EMBL" id="SMOG01000001">
    <property type="protein sequence ID" value="TDF74739.1"/>
    <property type="molecule type" value="Genomic_DNA"/>
</dbReference>
<organism evidence="1 2">
    <name type="scientific">Candidatus Syntrophosphaera thermopropionivorans</name>
    <dbReference type="NCBI Taxonomy" id="2593015"/>
    <lineage>
        <taxon>Bacteria</taxon>
        <taxon>Pseudomonadati</taxon>
        <taxon>Candidatus Cloacimonadota</taxon>
        <taxon>Candidatus Cloacimonadia</taxon>
        <taxon>Candidatus Cloacimonadales</taxon>
        <taxon>Candidatus Cloacimonadaceae</taxon>
        <taxon>Candidatus Syntrophosphaera</taxon>
    </lineage>
</organism>